<feature type="domain" description="MYND-type" evidence="5">
    <location>
        <begin position="20"/>
        <end position="59"/>
    </location>
</feature>
<keyword evidence="3" id="KW-0862">Zinc</keyword>
<evidence type="ECO:0000313" key="7">
    <source>
        <dbReference type="Proteomes" id="UP000696280"/>
    </source>
</evidence>
<keyword evidence="2 4" id="KW-0863">Zinc-finger</keyword>
<evidence type="ECO:0000313" key="6">
    <source>
        <dbReference type="EMBL" id="CAG8951663.1"/>
    </source>
</evidence>
<evidence type="ECO:0000259" key="5">
    <source>
        <dbReference type="PROSITE" id="PS50865"/>
    </source>
</evidence>
<dbReference type="Gene3D" id="6.10.140.2220">
    <property type="match status" value="1"/>
</dbReference>
<keyword evidence="7" id="KW-1185">Reference proteome</keyword>
<dbReference type="AlphaFoldDB" id="A0A9N9KRH4"/>
<sequence length="443" mass="50753">MSLQGTHVLVPEYDPEKHYCASCNTAIPSQNSPRNCCKMIYYCSGSCKEADKKYHDILCEGIKGWTEVNPRPEDTYYLVLKFPISNPYPKIQWWSRVYKPEFQENDDILPGIPTLESAQPVGHWLRSRFPLAKKYMLDHELLVVFRPKFLSDGSSKNNAIEEFFKFQPSHDWRGDIYVIRVAGDKRGSQLATLDKAYSQDFRAADMRILADFFEYYGTVVMKSGVFLSRSPVFRIGPETRQAGTVDDAFEMYEGDSNAVEGVNITCLGDQEHLKKAAFVKQRVCSARHPIFRHTVPTAVSVHMGLPLLVRKHGFFGQGWPSAVPGPYVNQPAVFLNRAANPSNDDFGWADMAEWDVIVGTVLVVRQDKKPITPQQVEAFCLFCCEYWGDHIEETYARTKRARETFLKNRICREKFEEFFEQLKQKKIKEGDSAWADAVSPYDV</sequence>
<name>A0A9N9KRH4_9HELO</name>
<dbReference type="Proteomes" id="UP000696280">
    <property type="component" value="Unassembled WGS sequence"/>
</dbReference>
<accession>A0A9N9KRH4</accession>
<dbReference type="EMBL" id="CAJVRL010000044">
    <property type="protein sequence ID" value="CAG8951663.1"/>
    <property type="molecule type" value="Genomic_DNA"/>
</dbReference>
<dbReference type="PROSITE" id="PS50865">
    <property type="entry name" value="ZF_MYND_2"/>
    <property type="match status" value="1"/>
</dbReference>
<reference evidence="6" key="1">
    <citation type="submission" date="2021-07" db="EMBL/GenBank/DDBJ databases">
        <authorList>
            <person name="Durling M."/>
        </authorList>
    </citation>
    <scope>NUCLEOTIDE SEQUENCE</scope>
</reference>
<gene>
    <name evidence="6" type="ORF">HYFRA_00005463</name>
</gene>
<dbReference type="OrthoDB" id="437457at2759"/>
<keyword evidence="1" id="KW-0479">Metal-binding</keyword>
<dbReference type="GO" id="GO:0008270">
    <property type="term" value="F:zinc ion binding"/>
    <property type="evidence" value="ECO:0007669"/>
    <property type="project" value="UniProtKB-KW"/>
</dbReference>
<proteinExistence type="predicted"/>
<evidence type="ECO:0000256" key="3">
    <source>
        <dbReference type="ARBA" id="ARBA00022833"/>
    </source>
</evidence>
<organism evidence="6 7">
    <name type="scientific">Hymenoscyphus fraxineus</name>
    <dbReference type="NCBI Taxonomy" id="746836"/>
    <lineage>
        <taxon>Eukaryota</taxon>
        <taxon>Fungi</taxon>
        <taxon>Dikarya</taxon>
        <taxon>Ascomycota</taxon>
        <taxon>Pezizomycotina</taxon>
        <taxon>Leotiomycetes</taxon>
        <taxon>Helotiales</taxon>
        <taxon>Helotiaceae</taxon>
        <taxon>Hymenoscyphus</taxon>
    </lineage>
</organism>
<evidence type="ECO:0000256" key="2">
    <source>
        <dbReference type="ARBA" id="ARBA00022771"/>
    </source>
</evidence>
<comment type="caution">
    <text evidence="6">The sequence shown here is derived from an EMBL/GenBank/DDBJ whole genome shotgun (WGS) entry which is preliminary data.</text>
</comment>
<dbReference type="InterPro" id="IPR046341">
    <property type="entry name" value="SET_dom_sf"/>
</dbReference>
<evidence type="ECO:0000256" key="1">
    <source>
        <dbReference type="ARBA" id="ARBA00022723"/>
    </source>
</evidence>
<dbReference type="InterPro" id="IPR002893">
    <property type="entry name" value="Znf_MYND"/>
</dbReference>
<evidence type="ECO:0000256" key="4">
    <source>
        <dbReference type="PROSITE-ProRule" id="PRU00134"/>
    </source>
</evidence>
<dbReference type="SUPFAM" id="SSF144232">
    <property type="entry name" value="HIT/MYND zinc finger-like"/>
    <property type="match status" value="1"/>
</dbReference>
<protein>
    <recommendedName>
        <fullName evidence="5">MYND-type domain-containing protein</fullName>
    </recommendedName>
</protein>
<dbReference type="Gene3D" id="2.170.270.10">
    <property type="entry name" value="SET domain"/>
    <property type="match status" value="1"/>
</dbReference>